<dbReference type="SUPFAM" id="SSF52507">
    <property type="entry name" value="Homo-oligomeric flavin-containing Cys decarboxylases, HFCD"/>
    <property type="match status" value="1"/>
</dbReference>
<feature type="domain" description="DNA/pantothenate metabolism flavoprotein C-terminal" evidence="6">
    <location>
        <begin position="183"/>
        <end position="391"/>
    </location>
</feature>
<dbReference type="Gene3D" id="3.40.50.10300">
    <property type="entry name" value="CoaB-like"/>
    <property type="match status" value="1"/>
</dbReference>
<dbReference type="EMBL" id="SMBP01000002">
    <property type="protein sequence ID" value="TCU63135.1"/>
    <property type="molecule type" value="Genomic_DNA"/>
</dbReference>
<evidence type="ECO:0000259" key="6">
    <source>
        <dbReference type="Pfam" id="PF04127"/>
    </source>
</evidence>
<evidence type="ECO:0000256" key="4">
    <source>
        <dbReference type="RuleBase" id="RU364078"/>
    </source>
</evidence>
<dbReference type="GO" id="GO:0004632">
    <property type="term" value="F:phosphopantothenate--cysteine ligase activity"/>
    <property type="evidence" value="ECO:0007669"/>
    <property type="project" value="UniProtKB-UniRule"/>
</dbReference>
<comment type="pathway">
    <text evidence="3 4">Cofactor biosynthesis; coenzyme A biosynthesis; CoA from (R)-pantothenate: step 2/5.</text>
</comment>
<dbReference type="AlphaFoldDB" id="A0A4R3TLV0"/>
<dbReference type="SUPFAM" id="SSF102645">
    <property type="entry name" value="CoaB-like"/>
    <property type="match status" value="1"/>
</dbReference>
<keyword evidence="3 4" id="KW-0288">FMN</keyword>
<dbReference type="GO" id="GO:0004633">
    <property type="term" value="F:phosphopantothenoylcysteine decarboxylase activity"/>
    <property type="evidence" value="ECO:0007669"/>
    <property type="project" value="UniProtKB-UniRule"/>
</dbReference>
<dbReference type="InterPro" id="IPR007085">
    <property type="entry name" value="DNA/pantothenate-metab_flavo_C"/>
</dbReference>
<dbReference type="GO" id="GO:0046872">
    <property type="term" value="F:metal ion binding"/>
    <property type="evidence" value="ECO:0007669"/>
    <property type="project" value="UniProtKB-KW"/>
</dbReference>
<dbReference type="PANTHER" id="PTHR14359:SF6">
    <property type="entry name" value="PHOSPHOPANTOTHENOYLCYSTEINE DECARBOXYLASE"/>
    <property type="match status" value="1"/>
</dbReference>
<evidence type="ECO:0000256" key="3">
    <source>
        <dbReference type="HAMAP-Rule" id="MF_02225"/>
    </source>
</evidence>
<protein>
    <recommendedName>
        <fullName evidence="3">Coenzyme A biosynthesis bifunctional protein CoaBC</fullName>
    </recommendedName>
    <alternativeName>
        <fullName evidence="3">DNA/pantothenate metabolism flavoprotein</fullName>
    </alternativeName>
    <alternativeName>
        <fullName evidence="3">Phosphopantothenoylcysteine synthetase/decarboxylase</fullName>
        <shortName evidence="3">PPCS-PPCDC</shortName>
    </alternativeName>
    <domain>
        <recommendedName>
            <fullName evidence="3">Phosphopantothenoylcysteine decarboxylase</fullName>
            <shortName evidence="3">PPC decarboxylase</shortName>
            <shortName evidence="3">PPC-DC</shortName>
            <ecNumber evidence="3">4.1.1.36</ecNumber>
        </recommendedName>
        <alternativeName>
            <fullName evidence="3">CoaC</fullName>
        </alternativeName>
    </domain>
    <domain>
        <recommendedName>
            <fullName evidence="3">Phosphopantothenate--cysteine ligase</fullName>
            <ecNumber evidence="3">6.3.2.5</ecNumber>
        </recommendedName>
        <alternativeName>
            <fullName evidence="3">CoaB</fullName>
        </alternativeName>
        <alternativeName>
            <fullName evidence="3">Phosphopantothenoylcysteine synthetase</fullName>
            <shortName evidence="3">PPC synthetase</shortName>
            <shortName evidence="3">PPC-S</shortName>
        </alternativeName>
    </domain>
</protein>
<keyword evidence="3 4" id="KW-0285">Flavoprotein</keyword>
<dbReference type="InterPro" id="IPR036551">
    <property type="entry name" value="Flavin_trans-like"/>
</dbReference>
<sequence length="402" mass="43956">MKKTIVLGVTGGIAAFKAAQLTSNFIKKGYDVEVIMTKNATEFITPLTFESLTKHNVMVSTFEKVADRSVKHISIAQRADIFVIVPATANVIAKIAHGIADDMLTTTFLAASCKKVICPAMNTGMYENPITQKNLDLCRSYGYEIFEPASGFLACGDIGKGKLEDITIIEERVEQLLMEEQLLTGKHVLVTAGPTQEALDPVRYLTNHSTGKMGYEIARAAKDMGAEVTLISGPTSLAVPAGVKRISITSAAEMFQAVKQEYETQDFIIKAAAVGDYRPEAIAQDKIKKAGDVLEVRFVKNEDILAYVGEHKKAQQVLCGFAMETQNLIENATIKLKKKNCDMIVANNLRVEGAGFAGDTNVATLIHQDHMETLDKMSKYELGKKILQILLEKQKQKGQASC</sequence>
<dbReference type="GO" id="GO:0015941">
    <property type="term" value="P:pantothenate catabolic process"/>
    <property type="evidence" value="ECO:0007669"/>
    <property type="project" value="InterPro"/>
</dbReference>
<feature type="domain" description="Flavoprotein" evidence="5">
    <location>
        <begin position="3"/>
        <end position="172"/>
    </location>
</feature>
<feature type="binding site" evidence="3">
    <location>
        <position position="321"/>
    </location>
    <ligand>
        <name>CTP</name>
        <dbReference type="ChEBI" id="CHEBI:37563"/>
    </ligand>
</feature>
<comment type="cofactor">
    <cofactor evidence="3">
        <name>FMN</name>
        <dbReference type="ChEBI" id="CHEBI:58210"/>
    </cofactor>
    <text evidence="3">Binds 1 FMN per subunit.</text>
</comment>
<name>A0A4R3TLV0_9FIRM</name>
<proteinExistence type="inferred from homology"/>
<dbReference type="GO" id="GO:0015937">
    <property type="term" value="P:coenzyme A biosynthetic process"/>
    <property type="evidence" value="ECO:0007669"/>
    <property type="project" value="UniProtKB-UniRule"/>
</dbReference>
<comment type="function">
    <text evidence="4">Catalyzes two steps in the biosynthesis of coenzyme A. In the first step cysteine is conjugated to 4'-phosphopantothenate to form 4-phosphopantothenoylcysteine, in the latter compound is decarboxylated to form 4'-phosphopantotheine.</text>
</comment>
<keyword evidence="3 4" id="KW-0436">Ligase</keyword>
<evidence type="ECO:0000313" key="7">
    <source>
        <dbReference type="EMBL" id="TCU63135.1"/>
    </source>
</evidence>
<dbReference type="HAMAP" id="MF_02225">
    <property type="entry name" value="CoaBC"/>
    <property type="match status" value="1"/>
</dbReference>
<feature type="binding site" evidence="3">
    <location>
        <position position="286"/>
    </location>
    <ligand>
        <name>CTP</name>
        <dbReference type="ChEBI" id="CHEBI:37563"/>
    </ligand>
</feature>
<dbReference type="Proteomes" id="UP000295773">
    <property type="component" value="Unassembled WGS sequence"/>
</dbReference>
<comment type="function">
    <text evidence="3">Catalyzes two sequential steps in the biosynthesis of coenzyme A. In the first step cysteine is conjugated to 4'-phosphopantothenate to form 4-phosphopantothenoylcysteine. In the second step the latter compound is decarboxylated to form 4'-phosphopantotheine.</text>
</comment>
<feature type="binding site" evidence="3">
    <location>
        <position position="339"/>
    </location>
    <ligand>
        <name>CTP</name>
        <dbReference type="ChEBI" id="CHEBI:37563"/>
    </ligand>
</feature>
<comment type="similarity">
    <text evidence="3 4">In the N-terminal section; belongs to the HFCD (homo-oligomeric flavin containing Cys decarboxylase) superfamily.</text>
</comment>
<keyword evidence="3" id="KW-0511">Multifunctional enzyme</keyword>
<comment type="catalytic activity">
    <reaction evidence="3 4">
        <text>N-[(R)-4-phosphopantothenoyl]-L-cysteine + H(+) = (R)-4'-phosphopantetheine + CO2</text>
        <dbReference type="Rhea" id="RHEA:16793"/>
        <dbReference type="ChEBI" id="CHEBI:15378"/>
        <dbReference type="ChEBI" id="CHEBI:16526"/>
        <dbReference type="ChEBI" id="CHEBI:59458"/>
        <dbReference type="ChEBI" id="CHEBI:61723"/>
        <dbReference type="EC" id="4.1.1.36"/>
    </reaction>
</comment>
<dbReference type="Gene3D" id="3.40.50.1950">
    <property type="entry name" value="Flavin prenyltransferase-like"/>
    <property type="match status" value="1"/>
</dbReference>
<evidence type="ECO:0000256" key="1">
    <source>
        <dbReference type="ARBA" id="ARBA00022793"/>
    </source>
</evidence>
<feature type="region of interest" description="Phosphopantothenate--cysteine ligase" evidence="3">
    <location>
        <begin position="188"/>
        <end position="402"/>
    </location>
</feature>
<keyword evidence="8" id="KW-1185">Reference proteome</keyword>
<feature type="binding site" evidence="3">
    <location>
        <position position="276"/>
    </location>
    <ligand>
        <name>CTP</name>
        <dbReference type="ChEBI" id="CHEBI:37563"/>
    </ligand>
</feature>
<accession>A0A4R3TLV0</accession>
<dbReference type="Pfam" id="PF04127">
    <property type="entry name" value="DFP"/>
    <property type="match status" value="1"/>
</dbReference>
<evidence type="ECO:0000259" key="5">
    <source>
        <dbReference type="Pfam" id="PF02441"/>
    </source>
</evidence>
<dbReference type="Pfam" id="PF02441">
    <property type="entry name" value="Flavoprotein"/>
    <property type="match status" value="1"/>
</dbReference>
<comment type="caution">
    <text evidence="3">Lacks conserved residue(s) required for the propagation of feature annotation.</text>
</comment>
<keyword evidence="3" id="KW-0479">Metal-binding</keyword>
<evidence type="ECO:0000313" key="8">
    <source>
        <dbReference type="Proteomes" id="UP000295773"/>
    </source>
</evidence>
<keyword evidence="2 3" id="KW-0456">Lyase</keyword>
<feature type="active site" description="Proton donor" evidence="3">
    <location>
        <position position="155"/>
    </location>
</feature>
<organism evidence="7 8">
    <name type="scientific">Longicatena caecimuris</name>
    <dbReference type="NCBI Taxonomy" id="1796635"/>
    <lineage>
        <taxon>Bacteria</taxon>
        <taxon>Bacillati</taxon>
        <taxon>Bacillota</taxon>
        <taxon>Erysipelotrichia</taxon>
        <taxon>Erysipelotrichales</taxon>
        <taxon>Erysipelotrichaceae</taxon>
        <taxon>Longicatena</taxon>
    </lineage>
</organism>
<comment type="pathway">
    <text evidence="3 4">Cofactor biosynthesis; coenzyme A biosynthesis; CoA from (R)-pantothenate: step 3/5.</text>
</comment>
<dbReference type="PANTHER" id="PTHR14359">
    <property type="entry name" value="HOMO-OLIGOMERIC FLAVIN CONTAINING CYS DECARBOXYLASE FAMILY"/>
    <property type="match status" value="1"/>
</dbReference>
<dbReference type="InterPro" id="IPR003382">
    <property type="entry name" value="Flavoprotein"/>
</dbReference>
<gene>
    <name evidence="3" type="primary">coaBC</name>
    <name evidence="7" type="ORF">EDD61_102138</name>
</gene>
<feature type="binding site" evidence="3">
    <location>
        <position position="335"/>
    </location>
    <ligand>
        <name>CTP</name>
        <dbReference type="ChEBI" id="CHEBI:37563"/>
    </ligand>
</feature>
<comment type="catalytic activity">
    <reaction evidence="3 4">
        <text>(R)-4'-phosphopantothenate + L-cysteine + CTP = N-[(R)-4-phosphopantothenoyl]-L-cysteine + CMP + diphosphate + H(+)</text>
        <dbReference type="Rhea" id="RHEA:19397"/>
        <dbReference type="ChEBI" id="CHEBI:10986"/>
        <dbReference type="ChEBI" id="CHEBI:15378"/>
        <dbReference type="ChEBI" id="CHEBI:33019"/>
        <dbReference type="ChEBI" id="CHEBI:35235"/>
        <dbReference type="ChEBI" id="CHEBI:37563"/>
        <dbReference type="ChEBI" id="CHEBI:59458"/>
        <dbReference type="ChEBI" id="CHEBI:60377"/>
        <dbReference type="EC" id="6.3.2.5"/>
    </reaction>
</comment>
<comment type="similarity">
    <text evidence="3 4">In the C-terminal section; belongs to the PPC synthetase family.</text>
</comment>
<evidence type="ECO:0000256" key="2">
    <source>
        <dbReference type="ARBA" id="ARBA00023239"/>
    </source>
</evidence>
<dbReference type="InterPro" id="IPR005252">
    <property type="entry name" value="CoaBC"/>
</dbReference>
<dbReference type="InterPro" id="IPR035929">
    <property type="entry name" value="CoaB-like_sf"/>
</dbReference>
<dbReference type="NCBIfam" id="TIGR00521">
    <property type="entry name" value="coaBC_dfp"/>
    <property type="match status" value="1"/>
</dbReference>
<comment type="cofactor">
    <cofactor evidence="3">
        <name>Mg(2+)</name>
        <dbReference type="ChEBI" id="CHEBI:18420"/>
    </cofactor>
</comment>
<reference evidence="7 8" key="1">
    <citation type="submission" date="2019-03" db="EMBL/GenBank/DDBJ databases">
        <title>Genomic Encyclopedia of Type Strains, Phase IV (KMG-IV): sequencing the most valuable type-strain genomes for metagenomic binning, comparative biology and taxonomic classification.</title>
        <authorList>
            <person name="Goeker M."/>
        </authorList>
    </citation>
    <scope>NUCLEOTIDE SEQUENCE [LARGE SCALE GENOMIC DNA]</scope>
    <source>
        <strain evidence="7 8">DSM 29481</strain>
    </source>
</reference>
<dbReference type="RefSeq" id="WP_132223694.1">
    <property type="nucleotide sequence ID" value="NZ_JANKBG010000002.1"/>
</dbReference>
<dbReference type="EC" id="6.3.2.5" evidence="3"/>
<comment type="caution">
    <text evidence="7">The sequence shown here is derived from an EMBL/GenBank/DDBJ whole genome shotgun (WGS) entry which is preliminary data.</text>
</comment>
<keyword evidence="3" id="KW-0460">Magnesium</keyword>
<dbReference type="EC" id="4.1.1.36" evidence="3"/>
<keyword evidence="1 3" id="KW-0210">Decarboxylase</keyword>
<dbReference type="GO" id="GO:0010181">
    <property type="term" value="F:FMN binding"/>
    <property type="evidence" value="ECO:0007669"/>
    <property type="project" value="UniProtKB-UniRule"/>
</dbReference>
<dbReference type="UniPathway" id="UPA00241">
    <property type="reaction ID" value="UER00353"/>
</dbReference>
<dbReference type="GO" id="GO:0071513">
    <property type="term" value="C:phosphopantothenoylcysteine decarboxylase complex"/>
    <property type="evidence" value="ECO:0007669"/>
    <property type="project" value="TreeGrafter"/>
</dbReference>
<feature type="region of interest" description="Phosphopantothenoylcysteine decarboxylase" evidence="3">
    <location>
        <begin position="1"/>
        <end position="187"/>
    </location>
</feature>